<protein>
    <submittedName>
        <fullName evidence="3">Cyclic di-GMP phosphodiesterase response regulator RpfG</fullName>
        <ecNumber evidence="3">3.1.4.52</ecNumber>
    </submittedName>
</protein>
<dbReference type="AlphaFoldDB" id="A0A1V5MJD6"/>
<dbReference type="InterPro" id="IPR003607">
    <property type="entry name" value="HD/PDEase_dom"/>
</dbReference>
<name>A0A1V5MJD6_UNCT6</name>
<sequence>MQRRFTGLKANLALAGILSALFLSGSLERLELISLDFRFRHARAYPPLSDSLAVVGITQGCVQSLGTSPDRSHYARLISFLSRSGAHSIISDIYFPHQGPAGQDRELVAAVRSAGNVVLPVFSPEVLVPSGRPGAIHYRAGSLQSSFPELEAAAAGLGHINIHPDRDQVVRSAPAFIEYGDRTYPQLALAAVETARLLGREGGDGVKPPPLDRYGRYYINHLPPDSFKQAGSIYAFSRVLQGQVPASAFRGRIVLIGQIIQGLKNADLAPTPFGYQFGALVEASALNTLLTGRVIKRAPPYWTVFGLFGLAVVLTLTIFSSRNRINLLVCLAATAAVFAGSFYVFKAGRLILETIPFCLLVVSSYGVSLLVSLQEAIALRRDSLAVLYREEEEVSTLIRPISAREISEPSLADQNLNYSLNLRTPEMVMRIFSDSIGAGAVLIYDYQPELARPRPLAASGFPEDLAGELGEVVRRVGLDGKAWLVNRPVNLREPVLSKLSSRVRNLMAIPLVSGTAVSTVVVLMNKTPTVFSPTSNFTQHDVQLVTIMALQTIIAIQNAKLGLALKDAHLDTILRLARAVEYRDRETGEHINRITDYVTMIAEGLKISRLEVELIRNAMPMHDIGKIGIPDAILLKAGPLTEEERRVMQTHTTIGAQILSKADSAILKASEIVAGSHHERFDGKGYPKGLAGEAIPLYGRIAALADVFDAICSKRCYKEALPIETGIKVIREESGRMFDPVLAEIFLKCFA</sequence>
<dbReference type="InterPro" id="IPR052020">
    <property type="entry name" value="Cyclic_di-GMP/3'3'-cGAMP_PDE"/>
</dbReference>
<dbReference type="Pfam" id="PF05226">
    <property type="entry name" value="CHASE2"/>
    <property type="match status" value="1"/>
</dbReference>
<dbReference type="SMART" id="SM01080">
    <property type="entry name" value="CHASE2"/>
    <property type="match status" value="1"/>
</dbReference>
<dbReference type="SUPFAM" id="SSF55781">
    <property type="entry name" value="GAF domain-like"/>
    <property type="match status" value="1"/>
</dbReference>
<organism evidence="3">
    <name type="scientific">candidate division TA06 bacterium ADurb.Bin417</name>
    <dbReference type="NCBI Taxonomy" id="1852828"/>
    <lineage>
        <taxon>Bacteria</taxon>
        <taxon>Bacteria division TA06</taxon>
    </lineage>
</organism>
<dbReference type="PANTHER" id="PTHR45228">
    <property type="entry name" value="CYCLIC DI-GMP PHOSPHODIESTERASE TM_0186-RELATED"/>
    <property type="match status" value="1"/>
</dbReference>
<dbReference type="InterPro" id="IPR007890">
    <property type="entry name" value="CHASE2"/>
</dbReference>
<proteinExistence type="predicted"/>
<dbReference type="InterPro" id="IPR037522">
    <property type="entry name" value="HD_GYP_dom"/>
</dbReference>
<keyword evidence="1" id="KW-0472">Membrane</keyword>
<dbReference type="EC" id="3.1.4.52" evidence="3"/>
<feature type="transmembrane region" description="Helical" evidence="1">
    <location>
        <begin position="301"/>
        <end position="319"/>
    </location>
</feature>
<feature type="transmembrane region" description="Helical" evidence="1">
    <location>
        <begin position="326"/>
        <end position="345"/>
    </location>
</feature>
<keyword evidence="3" id="KW-0378">Hydrolase</keyword>
<dbReference type="PROSITE" id="PS51832">
    <property type="entry name" value="HD_GYP"/>
    <property type="match status" value="1"/>
</dbReference>
<dbReference type="Pfam" id="PF13487">
    <property type="entry name" value="HD_5"/>
    <property type="match status" value="1"/>
</dbReference>
<evidence type="ECO:0000259" key="2">
    <source>
        <dbReference type="PROSITE" id="PS51832"/>
    </source>
</evidence>
<dbReference type="Gene3D" id="3.30.450.40">
    <property type="match status" value="1"/>
</dbReference>
<reference evidence="3" key="1">
    <citation type="submission" date="2017-02" db="EMBL/GenBank/DDBJ databases">
        <title>Delving into the versatile metabolic prowess of the omnipresent phylum Bacteroidetes.</title>
        <authorList>
            <person name="Nobu M.K."/>
            <person name="Mei R."/>
            <person name="Narihiro T."/>
            <person name="Kuroda K."/>
            <person name="Liu W.-T."/>
        </authorList>
    </citation>
    <scope>NUCLEOTIDE SEQUENCE</scope>
    <source>
        <strain evidence="3">ADurb.Bin417</strain>
    </source>
</reference>
<keyword evidence="1" id="KW-1133">Transmembrane helix</keyword>
<evidence type="ECO:0000313" key="3">
    <source>
        <dbReference type="EMBL" id="OPZ93306.1"/>
    </source>
</evidence>
<dbReference type="Proteomes" id="UP000485484">
    <property type="component" value="Unassembled WGS sequence"/>
</dbReference>
<evidence type="ECO:0000256" key="1">
    <source>
        <dbReference type="SAM" id="Phobius"/>
    </source>
</evidence>
<keyword evidence="1" id="KW-0812">Transmembrane</keyword>
<dbReference type="GO" id="GO:0071111">
    <property type="term" value="F:cyclic-guanylate-specific phosphodiesterase activity"/>
    <property type="evidence" value="ECO:0007669"/>
    <property type="project" value="UniProtKB-EC"/>
</dbReference>
<comment type="caution">
    <text evidence="3">The sequence shown here is derived from an EMBL/GenBank/DDBJ whole genome shotgun (WGS) entry which is preliminary data.</text>
</comment>
<dbReference type="EMBL" id="MWAK01000031">
    <property type="protein sequence ID" value="OPZ93306.1"/>
    <property type="molecule type" value="Genomic_DNA"/>
</dbReference>
<dbReference type="SUPFAM" id="SSF109604">
    <property type="entry name" value="HD-domain/PDEase-like"/>
    <property type="match status" value="1"/>
</dbReference>
<dbReference type="Gene3D" id="1.10.3210.10">
    <property type="entry name" value="Hypothetical protein af1432"/>
    <property type="match status" value="1"/>
</dbReference>
<dbReference type="CDD" id="cd00077">
    <property type="entry name" value="HDc"/>
    <property type="match status" value="1"/>
</dbReference>
<feature type="domain" description="HD-GYP" evidence="2">
    <location>
        <begin position="565"/>
        <end position="751"/>
    </location>
</feature>
<dbReference type="SMART" id="SM00471">
    <property type="entry name" value="HDc"/>
    <property type="match status" value="1"/>
</dbReference>
<gene>
    <name evidence="3" type="primary">rpfG_1</name>
    <name evidence="3" type="ORF">BWY73_00391</name>
</gene>
<dbReference type="PANTHER" id="PTHR45228:SF9">
    <property type="entry name" value="3'3'-CGAMP-SPECIFIC PHOSPHODIESTERASE 2"/>
    <property type="match status" value="1"/>
</dbReference>
<dbReference type="InterPro" id="IPR029016">
    <property type="entry name" value="GAF-like_dom_sf"/>
</dbReference>
<accession>A0A1V5MJD6</accession>